<dbReference type="PANTHER" id="PTHR30445">
    <property type="entry name" value="K(+)_H(+) ANTIPORTER SUBUNIT KHTT"/>
    <property type="match status" value="1"/>
</dbReference>
<dbReference type="GeneID" id="41322138"/>
<dbReference type="PROSITE" id="PS51202">
    <property type="entry name" value="RCK_C"/>
    <property type="match status" value="1"/>
</dbReference>
<proteinExistence type="predicted"/>
<dbReference type="InterPro" id="IPR050144">
    <property type="entry name" value="AAE_transporter"/>
</dbReference>
<reference evidence="3 4" key="1">
    <citation type="journal article" date="2012" name="J. Bacteriol.">
        <title>Genome sequence of 'Candidatus Methanomethylophilus alvus' Mx1201, a methanogenic archaeon from the human gut belonging to a seventh order of methanogens.</title>
        <authorList>
            <person name="Borrel G."/>
            <person name="Harris H.M."/>
            <person name="Tottey W."/>
            <person name="Mihajlovski A."/>
            <person name="Parisot N."/>
            <person name="Peyretaillade E."/>
            <person name="Peyret P."/>
            <person name="Gribaldo S."/>
            <person name="O'Toole P.W."/>
            <person name="Brugere J.F."/>
        </authorList>
    </citation>
    <scope>NUCLEOTIDE SEQUENCE [LARGE SCALE GENOMIC DNA]</scope>
    <source>
        <strain evidence="3 4">Mx1201</strain>
    </source>
</reference>
<dbReference type="SUPFAM" id="SSF109755">
    <property type="entry name" value="PhoU-like"/>
    <property type="match status" value="1"/>
</dbReference>
<sequence>MMSKIASMLMELKDTSEMMIDLAYSSLLYDNTEIAEEVIALSDNLESLSERIQDEIAQAGKAMPDEVARAVVTIRLMDSIMGIAGAAESIADVVIRGLGEHPVLAMSIRDSDTTMCLAKIADDSVLAGKTFGEVSLSTNSGMFVIAIRRGDDYIFGPGEGTSMEAGDILIARGPDEGVAYFKDLADGTEKSL</sequence>
<evidence type="ECO:0000313" key="4">
    <source>
        <dbReference type="Proteomes" id="UP000012672"/>
    </source>
</evidence>
<protein>
    <submittedName>
        <fullName evidence="3">Potassium channel protein</fullName>
    </submittedName>
</protein>
<dbReference type="InterPro" id="IPR038078">
    <property type="entry name" value="PhoU-like_sf"/>
</dbReference>
<evidence type="ECO:0000259" key="2">
    <source>
        <dbReference type="PROSITE" id="PS51202"/>
    </source>
</evidence>
<dbReference type="InterPro" id="IPR006037">
    <property type="entry name" value="RCK_C"/>
</dbReference>
<dbReference type="Pfam" id="PF02080">
    <property type="entry name" value="TrkA_C"/>
    <property type="match status" value="1"/>
</dbReference>
<dbReference type="Gene3D" id="3.30.70.1450">
    <property type="entry name" value="Regulator of K+ conductance, C-terminal domain"/>
    <property type="match status" value="1"/>
</dbReference>
<dbReference type="Proteomes" id="UP000012672">
    <property type="component" value="Chromosome"/>
</dbReference>
<keyword evidence="3" id="KW-0407">Ion channel</keyword>
<dbReference type="HOGENOM" id="CLU_104481_0_0_2"/>
<dbReference type="EMBL" id="CP004049">
    <property type="protein sequence ID" value="AGI86109.1"/>
    <property type="molecule type" value="Genomic_DNA"/>
</dbReference>
<accession>M9SEI2</accession>
<keyword evidence="1" id="KW-0175">Coiled coil</keyword>
<keyword evidence="3" id="KW-0813">Transport</keyword>
<dbReference type="eggNOG" id="arCOG01963">
    <property type="taxonomic scope" value="Archaea"/>
</dbReference>
<dbReference type="SUPFAM" id="SSF116726">
    <property type="entry name" value="TrkA C-terminal domain-like"/>
    <property type="match status" value="1"/>
</dbReference>
<dbReference type="RefSeq" id="WP_015505255.1">
    <property type="nucleotide sequence ID" value="NC_020913.1"/>
</dbReference>
<evidence type="ECO:0000313" key="3">
    <source>
        <dbReference type="EMBL" id="AGI86109.1"/>
    </source>
</evidence>
<dbReference type="GO" id="GO:0006813">
    <property type="term" value="P:potassium ion transport"/>
    <property type="evidence" value="ECO:0007669"/>
    <property type="project" value="InterPro"/>
</dbReference>
<dbReference type="KEGG" id="max:MMALV_13830"/>
<dbReference type="InterPro" id="IPR036721">
    <property type="entry name" value="RCK_C_sf"/>
</dbReference>
<keyword evidence="3" id="KW-0406">Ion transport</keyword>
<dbReference type="Gene3D" id="1.20.58.220">
    <property type="entry name" value="Phosphate transport system protein phou homolog 2, domain 2"/>
    <property type="match status" value="1"/>
</dbReference>
<keyword evidence="4" id="KW-1185">Reference proteome</keyword>
<dbReference type="GO" id="GO:0008324">
    <property type="term" value="F:monoatomic cation transmembrane transporter activity"/>
    <property type="evidence" value="ECO:0007669"/>
    <property type="project" value="InterPro"/>
</dbReference>
<organism evidence="3 4">
    <name type="scientific">Methanomethylophilus alvi (strain Mx1201)</name>
    <dbReference type="NCBI Taxonomy" id="1236689"/>
    <lineage>
        <taxon>Archaea</taxon>
        <taxon>Methanobacteriati</taxon>
        <taxon>Thermoplasmatota</taxon>
        <taxon>Thermoplasmata</taxon>
        <taxon>Methanomassiliicoccales</taxon>
        <taxon>Methanomethylophilaceae</taxon>
        <taxon>Methanomethylophilus</taxon>
    </lineage>
</organism>
<dbReference type="AlphaFoldDB" id="M9SEI2"/>
<feature type="domain" description="RCK C-terminal" evidence="2">
    <location>
        <begin position="103"/>
        <end position="187"/>
    </location>
</feature>
<dbReference type="PANTHER" id="PTHR30445:SF8">
    <property type="entry name" value="K(+)_H(+) ANTIPORTER SUBUNIT KHTT"/>
    <property type="match status" value="1"/>
</dbReference>
<dbReference type="InterPro" id="IPR026022">
    <property type="entry name" value="PhoU_dom"/>
</dbReference>
<evidence type="ECO:0000256" key="1">
    <source>
        <dbReference type="SAM" id="Coils"/>
    </source>
</evidence>
<dbReference type="STRING" id="1236689.MMALV_13830"/>
<dbReference type="OrthoDB" id="85913at2157"/>
<dbReference type="Pfam" id="PF01895">
    <property type="entry name" value="PhoU"/>
    <property type="match status" value="1"/>
</dbReference>
<name>M9SEI2_METAX</name>
<gene>
    <name evidence="3" type="ORF">MMALV_13830</name>
</gene>
<dbReference type="InParanoid" id="M9SEI2"/>
<feature type="coiled-coil region" evidence="1">
    <location>
        <begin position="31"/>
        <end position="58"/>
    </location>
</feature>